<evidence type="ECO:0000256" key="3">
    <source>
        <dbReference type="ARBA" id="ARBA00009466"/>
    </source>
</evidence>
<dbReference type="GO" id="GO:0005643">
    <property type="term" value="C:nuclear pore"/>
    <property type="evidence" value="ECO:0007669"/>
    <property type="project" value="TreeGrafter"/>
</dbReference>
<accession>A0A7K8IYT8</accession>
<dbReference type="AlphaFoldDB" id="A0A7K8IYT8"/>
<keyword evidence="7" id="KW-0539">Nucleus</keyword>
<evidence type="ECO:0000259" key="8">
    <source>
        <dbReference type="Pfam" id="PF25795"/>
    </source>
</evidence>
<keyword evidence="10" id="KW-1185">Reference proteome</keyword>
<gene>
    <name evidence="9" type="primary">Xpo7</name>
    <name evidence="9" type="ORF">CHAPAP_R03875</name>
</gene>
<proteinExistence type="inferred from homology"/>
<feature type="non-terminal residue" evidence="9">
    <location>
        <position position="184"/>
    </location>
</feature>
<evidence type="ECO:0000256" key="5">
    <source>
        <dbReference type="ARBA" id="ARBA00022490"/>
    </source>
</evidence>
<feature type="domain" description="Exportin-7/Ran-binding protein 17 TPR repeats" evidence="8">
    <location>
        <begin position="128"/>
        <end position="160"/>
    </location>
</feature>
<name>A0A7K8IYT8_9PASS</name>
<dbReference type="PANTHER" id="PTHR12596">
    <property type="entry name" value="EXPORTIN 4,7-RELATED"/>
    <property type="match status" value="1"/>
</dbReference>
<organism evidence="9 10">
    <name type="scientific">Chaetorhynchus papuensis</name>
    <name type="common">pygmy drongo</name>
    <dbReference type="NCBI Taxonomy" id="254446"/>
    <lineage>
        <taxon>Eukaryota</taxon>
        <taxon>Metazoa</taxon>
        <taxon>Chordata</taxon>
        <taxon>Craniata</taxon>
        <taxon>Vertebrata</taxon>
        <taxon>Euteleostomi</taxon>
        <taxon>Archelosauria</taxon>
        <taxon>Archosauria</taxon>
        <taxon>Dinosauria</taxon>
        <taxon>Saurischia</taxon>
        <taxon>Theropoda</taxon>
        <taxon>Coelurosauria</taxon>
        <taxon>Aves</taxon>
        <taxon>Neognathae</taxon>
        <taxon>Neoaves</taxon>
        <taxon>Telluraves</taxon>
        <taxon>Australaves</taxon>
        <taxon>Passeriformes</taxon>
        <taxon>Rhipiduridae</taxon>
        <taxon>Chaetorhynchus</taxon>
    </lineage>
</organism>
<dbReference type="InterPro" id="IPR057947">
    <property type="entry name" value="TPR_XPO7/RBP17"/>
</dbReference>
<dbReference type="Proteomes" id="UP000541605">
    <property type="component" value="Unassembled WGS sequence"/>
</dbReference>
<dbReference type="Pfam" id="PF25795">
    <property type="entry name" value="TPR_XPO7"/>
    <property type="match status" value="2"/>
</dbReference>
<evidence type="ECO:0000256" key="6">
    <source>
        <dbReference type="ARBA" id="ARBA00022927"/>
    </source>
</evidence>
<feature type="domain" description="Exportin-7/Ran-binding protein 17 TPR repeats" evidence="8">
    <location>
        <begin position="1"/>
        <end position="103"/>
    </location>
</feature>
<comment type="caution">
    <text evidence="9">The sequence shown here is derived from an EMBL/GenBank/DDBJ whole genome shotgun (WGS) entry which is preliminary data.</text>
</comment>
<evidence type="ECO:0000256" key="2">
    <source>
        <dbReference type="ARBA" id="ARBA00004496"/>
    </source>
</evidence>
<feature type="non-terminal residue" evidence="9">
    <location>
        <position position="1"/>
    </location>
</feature>
<evidence type="ECO:0000256" key="7">
    <source>
        <dbReference type="ARBA" id="ARBA00023242"/>
    </source>
</evidence>
<keyword evidence="6" id="KW-0653">Protein transport</keyword>
<dbReference type="GO" id="GO:0006611">
    <property type="term" value="P:protein export from nucleus"/>
    <property type="evidence" value="ECO:0007669"/>
    <property type="project" value="TreeGrafter"/>
</dbReference>
<dbReference type="GO" id="GO:0005737">
    <property type="term" value="C:cytoplasm"/>
    <property type="evidence" value="ECO:0007669"/>
    <property type="project" value="UniProtKB-SubCell"/>
</dbReference>
<evidence type="ECO:0000256" key="4">
    <source>
        <dbReference type="ARBA" id="ARBA00022448"/>
    </source>
</evidence>
<reference evidence="9 10" key="1">
    <citation type="submission" date="2019-09" db="EMBL/GenBank/DDBJ databases">
        <title>Bird 10,000 Genomes (B10K) Project - Family phase.</title>
        <authorList>
            <person name="Zhang G."/>
        </authorList>
    </citation>
    <scope>NUCLEOTIDE SEQUENCE [LARGE SCALE GENOMIC DNA]</scope>
    <source>
        <strain evidence="9">B10K-CU-031-19</strain>
        <tissue evidence="9">Muscle</tissue>
    </source>
</reference>
<sequence>RVLQLMNLTDSRLAQAGNEKLELAMLSFFEQFRKIYIGDQVQKSSKLYRRLSEVLGLNDETMVLSVFIGKIITNLKYWGRCEPITSKTLQLLNDLSIGYPFGKSSWIPWDKGEEPSRSSAGIGAGPDSCVRKLVKLSAVQFMLNNHTSEHFSFLGINNQSNLTDMRCRTTFYTALGRLLMVDLG</sequence>
<comment type="subcellular location">
    <subcellularLocation>
        <location evidence="2">Cytoplasm</location>
    </subcellularLocation>
    <subcellularLocation>
        <location evidence="1">Nucleus</location>
    </subcellularLocation>
</comment>
<dbReference type="EMBL" id="VWYX01000735">
    <property type="protein sequence ID" value="NXD96919.1"/>
    <property type="molecule type" value="Genomic_DNA"/>
</dbReference>
<keyword evidence="4" id="KW-0813">Transport</keyword>
<dbReference type="GO" id="GO:0005049">
    <property type="term" value="F:nuclear export signal receptor activity"/>
    <property type="evidence" value="ECO:0007669"/>
    <property type="project" value="InterPro"/>
</dbReference>
<protein>
    <submittedName>
        <fullName evidence="9">XPO7 protein</fullName>
    </submittedName>
</protein>
<evidence type="ECO:0000256" key="1">
    <source>
        <dbReference type="ARBA" id="ARBA00004123"/>
    </source>
</evidence>
<evidence type="ECO:0000313" key="9">
    <source>
        <dbReference type="EMBL" id="NXD96919.1"/>
    </source>
</evidence>
<dbReference type="PANTHER" id="PTHR12596:SF11">
    <property type="entry name" value="EXPORTIN-7"/>
    <property type="match status" value="1"/>
</dbReference>
<keyword evidence="5" id="KW-0963">Cytoplasm</keyword>
<comment type="similarity">
    <text evidence="3">Belongs to the exportin family.</text>
</comment>
<evidence type="ECO:0000313" key="10">
    <source>
        <dbReference type="Proteomes" id="UP000541605"/>
    </source>
</evidence>
<dbReference type="InterPro" id="IPR044189">
    <property type="entry name" value="XPO4/7-like"/>
</dbReference>